<reference evidence="3 4" key="1">
    <citation type="submission" date="2017-03" db="EMBL/GenBank/DDBJ databases">
        <title>Genome analysis of strain PAMC 26577.</title>
        <authorList>
            <person name="Oh H.-M."/>
            <person name="Yang J.-A."/>
        </authorList>
    </citation>
    <scope>NUCLEOTIDE SEQUENCE [LARGE SCALE GENOMIC DNA]</scope>
    <source>
        <strain evidence="3 4">PAMC 26577</strain>
    </source>
</reference>
<dbReference type="Proteomes" id="UP000195221">
    <property type="component" value="Unassembled WGS sequence"/>
</dbReference>
<dbReference type="PANTHER" id="PTHR11117">
    <property type="entry name" value="SUCCINYL-COA LIGASE SUBUNIT ALPHA"/>
    <property type="match status" value="1"/>
</dbReference>
<feature type="domain" description="ATP-citrate synthase/succinyl-CoA ligase C-terminal" evidence="1">
    <location>
        <begin position="377"/>
        <end position="536"/>
    </location>
</feature>
<dbReference type="GO" id="GO:0005829">
    <property type="term" value="C:cytosol"/>
    <property type="evidence" value="ECO:0007669"/>
    <property type="project" value="TreeGrafter"/>
</dbReference>
<accession>A0A242MAS8</accession>
<dbReference type="GO" id="GO:0004776">
    <property type="term" value="F:succinate-CoA ligase (GDP-forming) activity"/>
    <property type="evidence" value="ECO:0007669"/>
    <property type="project" value="TreeGrafter"/>
</dbReference>
<feature type="domain" description="CoA-binding" evidence="2">
    <location>
        <begin position="219"/>
        <end position="309"/>
    </location>
</feature>
<evidence type="ECO:0000259" key="1">
    <source>
        <dbReference type="Pfam" id="PF00549"/>
    </source>
</evidence>
<dbReference type="Gene3D" id="3.40.50.720">
    <property type="entry name" value="NAD(P)-binding Rossmann-like Domain"/>
    <property type="match status" value="1"/>
</dbReference>
<dbReference type="PANTHER" id="PTHR11117:SF24">
    <property type="entry name" value="PROTEIN FDRA"/>
    <property type="match status" value="1"/>
</dbReference>
<dbReference type="InterPro" id="IPR016102">
    <property type="entry name" value="Succinyl-CoA_synth-like"/>
</dbReference>
<dbReference type="NCBIfam" id="NF004760">
    <property type="entry name" value="PRK06091.1"/>
    <property type="match status" value="1"/>
</dbReference>
<proteinExistence type="predicted"/>
<dbReference type="InterPro" id="IPR005811">
    <property type="entry name" value="SUCC_ACL_C"/>
</dbReference>
<dbReference type="SUPFAM" id="SSF52210">
    <property type="entry name" value="Succinyl-CoA synthetase domains"/>
    <property type="match status" value="2"/>
</dbReference>
<protein>
    <submittedName>
        <fullName evidence="3">Protein fdrA</fullName>
    </submittedName>
</protein>
<dbReference type="Gene3D" id="3.40.50.261">
    <property type="entry name" value="Succinyl-CoA synthetase domains"/>
    <property type="match status" value="2"/>
</dbReference>
<name>A0A242MAS8_CABSO</name>
<dbReference type="GO" id="GO:0004775">
    <property type="term" value="F:succinate-CoA ligase (ADP-forming) activity"/>
    <property type="evidence" value="ECO:0007669"/>
    <property type="project" value="TreeGrafter"/>
</dbReference>
<dbReference type="GO" id="GO:0009361">
    <property type="term" value="C:succinate-CoA ligase complex (ADP-forming)"/>
    <property type="evidence" value="ECO:0007669"/>
    <property type="project" value="TreeGrafter"/>
</dbReference>
<evidence type="ECO:0000313" key="3">
    <source>
        <dbReference type="EMBL" id="OTP67808.1"/>
    </source>
</evidence>
<evidence type="ECO:0000259" key="2">
    <source>
        <dbReference type="Pfam" id="PF02629"/>
    </source>
</evidence>
<comment type="caution">
    <text evidence="3">The sequence shown here is derived from an EMBL/GenBank/DDBJ whole genome shotgun (WGS) entry which is preliminary data.</text>
</comment>
<dbReference type="Pfam" id="PF00549">
    <property type="entry name" value="Ligase_CoA"/>
    <property type="match status" value="1"/>
</dbReference>
<dbReference type="InterPro" id="IPR003781">
    <property type="entry name" value="CoA-bd"/>
</dbReference>
<dbReference type="AlphaFoldDB" id="A0A242MAS8"/>
<dbReference type="GO" id="GO:0006099">
    <property type="term" value="P:tricarboxylic acid cycle"/>
    <property type="evidence" value="ECO:0007669"/>
    <property type="project" value="TreeGrafter"/>
</dbReference>
<evidence type="ECO:0000313" key="4">
    <source>
        <dbReference type="Proteomes" id="UP000195221"/>
    </source>
</evidence>
<dbReference type="EMBL" id="NBTZ01000146">
    <property type="protein sequence ID" value="OTP67808.1"/>
    <property type="molecule type" value="Genomic_DNA"/>
</dbReference>
<gene>
    <name evidence="3" type="ORF">PAMC26577_35565</name>
</gene>
<organism evidence="3 4">
    <name type="scientific">Caballeronia sordidicola</name>
    <name type="common">Burkholderia sordidicola</name>
    <dbReference type="NCBI Taxonomy" id="196367"/>
    <lineage>
        <taxon>Bacteria</taxon>
        <taxon>Pseudomonadati</taxon>
        <taxon>Pseudomonadota</taxon>
        <taxon>Betaproteobacteria</taxon>
        <taxon>Burkholderiales</taxon>
        <taxon>Burkholderiaceae</taxon>
        <taxon>Caballeronia</taxon>
    </lineage>
</organism>
<sequence>MQRRIRQARIRALLEHRVQRSPESELEMSIRTKVFRNMYQDSVSLMQISARISALPDIEQASVAMGTETNLAQLRDANLDDGVKAGPNDLVIAVRGGDTACDAALTLAEEALSAKPQESGGDGIRPPPLVSLEMAAEQEKASNLALISVPGDYAAAEATKALHLGMSVMLFSDNVSLEHEREIKTLARDKNLLVMGPDCGTAIINGMPLGFANVVRRGAIGVVAASGTGLQEVTSRIDQLGAGISQALGTGGHDLHEAIGGISMLYGLDALAQDPDTKVIVLISKPPAPAVAEKILTRARAAGKPVVVNFLGAKASEMNVFGITPAHTLADAAGYAVALLAGTALPESVAAVAAPDAKRLDEYSRTMPPIRRFVRGVFAGGTFCYESQLLLRERGFEASSNTPVAQNKKLDDIWHSFAHTLVDMGDDDFTRGRPHPMIDPTLRNQRVLAELNDAQTAVVLFDLVLGYGASMDPATELLALIEHARLQAAGRDLPVLISHVCGTQADPQVRSRQVDILREARVLVAGCNAQAALWASHIAQIQAQK</sequence>
<dbReference type="Pfam" id="PF02629">
    <property type="entry name" value="CoA_binding"/>
    <property type="match status" value="1"/>
</dbReference>